<evidence type="ECO:0000313" key="4">
    <source>
        <dbReference type="Proteomes" id="UP000321379"/>
    </source>
</evidence>
<dbReference type="GO" id="GO:0009003">
    <property type="term" value="F:signal peptidase activity"/>
    <property type="evidence" value="ECO:0007669"/>
    <property type="project" value="UniProtKB-EC"/>
</dbReference>
<keyword evidence="2" id="KW-1133">Transmembrane helix</keyword>
<dbReference type="GO" id="GO:0004252">
    <property type="term" value="F:serine-type endopeptidase activity"/>
    <property type="evidence" value="ECO:0007669"/>
    <property type="project" value="UniProtKB-UniRule"/>
</dbReference>
<dbReference type="RefSeq" id="WP_147784659.1">
    <property type="nucleotide sequence ID" value="NZ_VRMG01000010.1"/>
</dbReference>
<evidence type="ECO:0000256" key="2">
    <source>
        <dbReference type="SAM" id="Phobius"/>
    </source>
</evidence>
<dbReference type="NCBIfam" id="TIGR02228">
    <property type="entry name" value="sigpep_I_arch"/>
    <property type="match status" value="1"/>
</dbReference>
<protein>
    <recommendedName>
        <fullName evidence="1">Signal peptidase I</fullName>
        <ecNumber evidence="1">3.4.21.89</ecNumber>
    </recommendedName>
</protein>
<organism evidence="3 4">
    <name type="scientific">Lacisediminihabitans profunda</name>
    <dbReference type="NCBI Taxonomy" id="2594790"/>
    <lineage>
        <taxon>Bacteria</taxon>
        <taxon>Bacillati</taxon>
        <taxon>Actinomycetota</taxon>
        <taxon>Actinomycetes</taxon>
        <taxon>Micrococcales</taxon>
        <taxon>Microbacteriaceae</taxon>
        <taxon>Lacisediminihabitans</taxon>
    </lineage>
</organism>
<dbReference type="EC" id="3.4.21.89" evidence="1"/>
<evidence type="ECO:0000313" key="3">
    <source>
        <dbReference type="EMBL" id="TXN28989.1"/>
    </source>
</evidence>
<comment type="caution">
    <text evidence="3">The sequence shown here is derived from an EMBL/GenBank/DDBJ whole genome shotgun (WGS) entry which is preliminary data.</text>
</comment>
<dbReference type="EMBL" id="VRMG01000010">
    <property type="protein sequence ID" value="TXN28989.1"/>
    <property type="molecule type" value="Genomic_DNA"/>
</dbReference>
<dbReference type="AlphaFoldDB" id="A0A5C8UNI6"/>
<feature type="transmembrane region" description="Helical" evidence="2">
    <location>
        <begin position="7"/>
        <end position="30"/>
    </location>
</feature>
<gene>
    <name evidence="3" type="ORF">FVP33_15855</name>
</gene>
<accession>A0A5C8UNI6</accession>
<name>A0A5C8UNI6_9MICO</name>
<proteinExistence type="predicted"/>
<keyword evidence="3" id="KW-0378">Hydrolase</keyword>
<keyword evidence="2" id="KW-0812">Transmembrane</keyword>
<sequence>MTRRKIIALIVGAAVVLTAFLVVVSGILPYRVFIVHTGSMEPTISSRSAVIVQRHVYRVGQPISFYEQGGVVTHRLARVNSDGTAVTKGDANTTADPWTIKTSSIIGGVVAAPPELGYWLVYLKNPFGLMSILLCVVVCWQLLSLGEHEYAPDDTPAKRRFWRRSSVSEHAAADSTETEAWRTSRRVREAPGLHRLVSSHGQCCKLRLTDRFLGE</sequence>
<keyword evidence="4" id="KW-1185">Reference proteome</keyword>
<keyword evidence="2" id="KW-0472">Membrane</keyword>
<dbReference type="InterPro" id="IPR001733">
    <property type="entry name" value="Peptidase_S26B"/>
</dbReference>
<dbReference type="CDD" id="cd06462">
    <property type="entry name" value="Peptidase_S24_S26"/>
    <property type="match status" value="1"/>
</dbReference>
<reference evidence="3 4" key="1">
    <citation type="submission" date="2019-08" db="EMBL/GenBank/DDBJ databases">
        <title>Bacterial whole genome sequence for Glaciihabitans sp. CHu50b-6-2.</title>
        <authorList>
            <person name="Jin L."/>
        </authorList>
    </citation>
    <scope>NUCLEOTIDE SEQUENCE [LARGE SCALE GENOMIC DNA]</scope>
    <source>
        <strain evidence="3 4">CHu50b-6-2</strain>
    </source>
</reference>
<dbReference type="GO" id="GO:0006465">
    <property type="term" value="P:signal peptide processing"/>
    <property type="evidence" value="ECO:0007669"/>
    <property type="project" value="UniProtKB-UniRule"/>
</dbReference>
<evidence type="ECO:0000256" key="1">
    <source>
        <dbReference type="NCBIfam" id="TIGR02228"/>
    </source>
</evidence>
<dbReference type="GO" id="GO:0016020">
    <property type="term" value="C:membrane"/>
    <property type="evidence" value="ECO:0007669"/>
    <property type="project" value="UniProtKB-UniRule"/>
</dbReference>
<dbReference type="Proteomes" id="UP000321379">
    <property type="component" value="Unassembled WGS sequence"/>
</dbReference>